<name>A0A974XMP4_9GAMM</name>
<dbReference type="InterPro" id="IPR023696">
    <property type="entry name" value="Ureohydrolase_dom_sf"/>
</dbReference>
<evidence type="ECO:0000313" key="5">
    <source>
        <dbReference type="Proteomes" id="UP000663281"/>
    </source>
</evidence>
<dbReference type="Proteomes" id="UP000663281">
    <property type="component" value="Chromosome"/>
</dbReference>
<evidence type="ECO:0000256" key="2">
    <source>
        <dbReference type="ARBA" id="ARBA00022801"/>
    </source>
</evidence>
<accession>A0A974XMP4</accession>
<feature type="domain" description="Histone deacetylase" evidence="3">
    <location>
        <begin position="19"/>
        <end position="284"/>
    </location>
</feature>
<dbReference type="GO" id="GO:0040029">
    <property type="term" value="P:epigenetic regulation of gene expression"/>
    <property type="evidence" value="ECO:0007669"/>
    <property type="project" value="TreeGrafter"/>
</dbReference>
<dbReference type="Gene3D" id="3.40.800.20">
    <property type="entry name" value="Histone deacetylase domain"/>
    <property type="match status" value="1"/>
</dbReference>
<keyword evidence="5" id="KW-1185">Reference proteome</keyword>
<evidence type="ECO:0000259" key="3">
    <source>
        <dbReference type="Pfam" id="PF00850"/>
    </source>
</evidence>
<dbReference type="Pfam" id="PF00850">
    <property type="entry name" value="Hist_deacetyl"/>
    <property type="match status" value="1"/>
</dbReference>
<keyword evidence="2" id="KW-0378">Hydrolase</keyword>
<dbReference type="InterPro" id="IPR044150">
    <property type="entry name" value="HDAC_classIV"/>
</dbReference>
<dbReference type="AlphaFoldDB" id="A0A974XMP4"/>
<dbReference type="GO" id="GO:0016787">
    <property type="term" value="F:hydrolase activity"/>
    <property type="evidence" value="ECO:0007669"/>
    <property type="project" value="UniProtKB-KW"/>
</dbReference>
<dbReference type="KEGG" id="scyp:JYB88_06355"/>
<evidence type="ECO:0000313" key="4">
    <source>
        <dbReference type="EMBL" id="QSX31250.1"/>
    </source>
</evidence>
<dbReference type="InterPro" id="IPR023801">
    <property type="entry name" value="His_deacetylse_dom"/>
</dbReference>
<gene>
    <name evidence="4" type="ORF">JYB88_06355</name>
</gene>
<dbReference type="PANTHER" id="PTHR10625">
    <property type="entry name" value="HISTONE DEACETYLASE HDAC1-RELATED"/>
    <property type="match status" value="1"/>
</dbReference>
<organism evidence="4 5">
    <name type="scientific">Shewanella cyperi</name>
    <dbReference type="NCBI Taxonomy" id="2814292"/>
    <lineage>
        <taxon>Bacteria</taxon>
        <taxon>Pseudomonadati</taxon>
        <taxon>Pseudomonadota</taxon>
        <taxon>Gammaproteobacteria</taxon>
        <taxon>Alteromonadales</taxon>
        <taxon>Shewanellaceae</taxon>
        <taxon>Shewanella</taxon>
    </lineage>
</organism>
<dbReference type="RefSeq" id="WP_207325868.1">
    <property type="nucleotide sequence ID" value="NZ_CP071504.1"/>
</dbReference>
<sequence length="301" mass="32998">MIPLVYHASYSRLALPPKHRFPISKYAHLYHYLLNSGLASEQQFISPKPTHAAELERVHDAGYVQAFIQGTLDAKAIRRLGFPWSQHLVTRTLHSVAGTALCARRALDQGIALHLAGGYHHAHHDFGSGYCVFNDLVFAARQLLDSGEVDKVMIIDCDVHQGDGTATLTAGDRDIVSCSFHCDANFPARKPQSDYDIALAPGTGDNEYLDSVNTTVNYLLELEKPDIILYDAGVDIHADDALGLLSVSLQGLYLRDLSLLTQAKQRGIPLAAVIGGGYSPDPLQLTQRHSQLFLAANHLWP</sequence>
<protein>
    <submittedName>
        <fullName evidence="4">Histone deacetylase</fullName>
    </submittedName>
</protein>
<dbReference type="SUPFAM" id="SSF52768">
    <property type="entry name" value="Arginase/deacetylase"/>
    <property type="match status" value="1"/>
</dbReference>
<dbReference type="InterPro" id="IPR000286">
    <property type="entry name" value="HDACs"/>
</dbReference>
<dbReference type="EMBL" id="CP071504">
    <property type="protein sequence ID" value="QSX31250.1"/>
    <property type="molecule type" value="Genomic_DNA"/>
</dbReference>
<reference evidence="4 5" key="1">
    <citation type="submission" date="2021-03" db="EMBL/GenBank/DDBJ databases">
        <title>Novel species identification of genus Shewanella.</title>
        <authorList>
            <person name="Liu G."/>
            <person name="Zhang Q."/>
        </authorList>
    </citation>
    <scope>NUCLEOTIDE SEQUENCE [LARGE SCALE GENOMIC DNA]</scope>
    <source>
        <strain evidence="4 5">FJAT-53726</strain>
    </source>
</reference>
<proteinExistence type="inferred from homology"/>
<dbReference type="PANTHER" id="PTHR10625:SF19">
    <property type="entry name" value="HISTONE DEACETYLASE 12"/>
    <property type="match status" value="1"/>
</dbReference>
<dbReference type="PRINTS" id="PR01270">
    <property type="entry name" value="HDASUPER"/>
</dbReference>
<dbReference type="CDD" id="cd09993">
    <property type="entry name" value="HDAC_classIV"/>
    <property type="match status" value="1"/>
</dbReference>
<dbReference type="GO" id="GO:0004407">
    <property type="term" value="F:histone deacetylase activity"/>
    <property type="evidence" value="ECO:0007669"/>
    <property type="project" value="InterPro"/>
</dbReference>
<evidence type="ECO:0000256" key="1">
    <source>
        <dbReference type="ARBA" id="ARBA00005947"/>
    </source>
</evidence>
<dbReference type="InterPro" id="IPR037138">
    <property type="entry name" value="His_deacetylse_dom_sf"/>
</dbReference>
<comment type="similarity">
    <text evidence="1">Belongs to the histone deacetylase family.</text>
</comment>